<dbReference type="SUPFAM" id="SSF64356">
    <property type="entry name" value="SNARE-like"/>
    <property type="match status" value="1"/>
</dbReference>
<keyword evidence="10" id="KW-0175">Coiled coil</keyword>
<dbReference type="CDD" id="cd14824">
    <property type="entry name" value="Longin"/>
    <property type="match status" value="1"/>
</dbReference>
<evidence type="ECO:0000256" key="4">
    <source>
        <dbReference type="ARBA" id="ARBA00023136"/>
    </source>
</evidence>
<proteinExistence type="inferred from homology"/>
<dbReference type="Proteomes" id="UP000770661">
    <property type="component" value="Unassembled WGS sequence"/>
</dbReference>
<keyword evidence="7" id="KW-0636">Prenylation</keyword>
<evidence type="ECO:0000313" key="13">
    <source>
        <dbReference type="EMBL" id="KAG0710038.1"/>
    </source>
</evidence>
<dbReference type="GO" id="GO:0005484">
    <property type="term" value="F:SNAP receptor activity"/>
    <property type="evidence" value="ECO:0007669"/>
    <property type="project" value="TreeGrafter"/>
</dbReference>
<comment type="function">
    <text evidence="8">Vesicular soluble NSF attachment protein receptor (v-SNARE) mediating vesicle docking and fusion to a specific acceptor cellular compartment. Functions in endoplasmic reticulum to Golgi transport; as part of a SNARE complex composed of GOSR1, GOSR2 and STX5. Functions in early/recycling endosome to TGN transport; as part of a SNARE complex composed of BET1L, GOSR1 and STX5. Has a S-palmitoyl transferase activity.</text>
</comment>
<dbReference type="Pfam" id="PF00957">
    <property type="entry name" value="Synaptobrevin"/>
    <property type="match status" value="1"/>
</dbReference>
<keyword evidence="5" id="KW-0564">Palmitate</keyword>
<dbReference type="GO" id="GO:0030659">
    <property type="term" value="C:cytoplasmic vesicle membrane"/>
    <property type="evidence" value="ECO:0007669"/>
    <property type="project" value="UniProtKB-SubCell"/>
</dbReference>
<name>A0A8J4XMT7_CHIOP</name>
<dbReference type="CDD" id="cd15867">
    <property type="entry name" value="R-SNARE_YKT6"/>
    <property type="match status" value="1"/>
</dbReference>
<dbReference type="PROSITE" id="PS50859">
    <property type="entry name" value="LONGIN"/>
    <property type="match status" value="1"/>
</dbReference>
<comment type="similarity">
    <text evidence="2">Belongs to the synaptobrevin family.</text>
</comment>
<dbReference type="PANTHER" id="PTHR45806">
    <property type="entry name" value="SYNAPTOBREVIN HOMOLOG YKT6"/>
    <property type="match status" value="1"/>
</dbReference>
<feature type="domain" description="V-SNARE coiled-coil homology" evidence="12">
    <location>
        <begin position="161"/>
        <end position="221"/>
    </location>
</feature>
<dbReference type="Gene3D" id="1.20.5.110">
    <property type="match status" value="1"/>
</dbReference>
<feature type="domain" description="Longin" evidence="11">
    <location>
        <begin position="31"/>
        <end position="144"/>
    </location>
</feature>
<keyword evidence="6" id="KW-0449">Lipoprotein</keyword>
<comment type="subcellular location">
    <subcellularLocation>
        <location evidence="9">Cytoplasmic vesicle membrane</location>
        <topology evidence="9">Lipid-anchor</topology>
        <orientation evidence="9">Cytoplasmic side</orientation>
    </subcellularLocation>
    <subcellularLocation>
        <location evidence="1">Golgi apparatus membrane</location>
        <topology evidence="1">Lipid-anchor</topology>
        <orientation evidence="1">Cytoplasmic side</orientation>
    </subcellularLocation>
</comment>
<evidence type="ECO:0000256" key="7">
    <source>
        <dbReference type="ARBA" id="ARBA00023289"/>
    </source>
</evidence>
<dbReference type="EMBL" id="JACEEZ010024578">
    <property type="protein sequence ID" value="KAG0710038.1"/>
    <property type="molecule type" value="Genomic_DNA"/>
</dbReference>
<dbReference type="InterPro" id="IPR042855">
    <property type="entry name" value="V_SNARE_CC"/>
</dbReference>
<dbReference type="SUPFAM" id="SSF58038">
    <property type="entry name" value="SNARE fusion complex"/>
    <property type="match status" value="1"/>
</dbReference>
<dbReference type="OrthoDB" id="27923at2759"/>
<evidence type="ECO:0000256" key="2">
    <source>
        <dbReference type="ARBA" id="ARBA00008025"/>
    </source>
</evidence>
<dbReference type="AlphaFoldDB" id="A0A8J4XMT7"/>
<dbReference type="GO" id="GO:0006888">
    <property type="term" value="P:endoplasmic reticulum to Golgi vesicle-mediated transport"/>
    <property type="evidence" value="ECO:0007669"/>
    <property type="project" value="TreeGrafter"/>
</dbReference>
<evidence type="ECO:0000256" key="9">
    <source>
        <dbReference type="ARBA" id="ARBA00025701"/>
    </source>
</evidence>
<comment type="caution">
    <text evidence="13">The sequence shown here is derived from an EMBL/GenBank/DDBJ whole genome shotgun (WGS) entry which is preliminary data.</text>
</comment>
<evidence type="ECO:0000256" key="1">
    <source>
        <dbReference type="ARBA" id="ARBA00004444"/>
    </source>
</evidence>
<dbReference type="PANTHER" id="PTHR45806:SF1">
    <property type="entry name" value="SYNAPTOBREVIN HOMOLOG YKT6"/>
    <property type="match status" value="1"/>
</dbReference>
<evidence type="ECO:0000256" key="10">
    <source>
        <dbReference type="PROSITE-ProRule" id="PRU00290"/>
    </source>
</evidence>
<keyword evidence="4" id="KW-0472">Membrane</keyword>
<protein>
    <submittedName>
        <fullName evidence="13">Synaptobrevin YKT6</fullName>
    </submittedName>
</protein>
<evidence type="ECO:0000259" key="11">
    <source>
        <dbReference type="PROSITE" id="PS50859"/>
    </source>
</evidence>
<dbReference type="InterPro" id="IPR010908">
    <property type="entry name" value="Longin_dom"/>
</dbReference>
<evidence type="ECO:0000259" key="12">
    <source>
        <dbReference type="PROSITE" id="PS50892"/>
    </source>
</evidence>
<dbReference type="Pfam" id="PF13774">
    <property type="entry name" value="Longin"/>
    <property type="match status" value="1"/>
</dbReference>
<gene>
    <name evidence="13" type="primary">ykt6</name>
    <name evidence="13" type="ORF">GWK47_023624</name>
</gene>
<dbReference type="PROSITE" id="PS50892">
    <property type="entry name" value="V_SNARE"/>
    <property type="match status" value="1"/>
</dbReference>
<keyword evidence="14" id="KW-1185">Reference proteome</keyword>
<dbReference type="SMART" id="SM01270">
    <property type="entry name" value="Longin"/>
    <property type="match status" value="1"/>
</dbReference>
<dbReference type="InterPro" id="IPR045848">
    <property type="entry name" value="R-SNARE_YKT6"/>
</dbReference>
<keyword evidence="3" id="KW-0488">Methylation</keyword>
<dbReference type="Gene3D" id="3.30.450.50">
    <property type="entry name" value="Longin domain"/>
    <property type="match status" value="1"/>
</dbReference>
<evidence type="ECO:0000313" key="14">
    <source>
        <dbReference type="Proteomes" id="UP000770661"/>
    </source>
</evidence>
<sequence length="221" mass="25030">MLRMASELISVPLALEPAVAGTMVKLYGICVLYKGTESTRILKSAYNLQQFGYFQRGSIQEFMAFTSKIITERSNICSKQSIKEQEYMCHVYVRPDNLAAVAISDHEYLYRVAHNMLEKVLEDFAAKVPAHLWPNTEESVVPYTELPATLALWQNPREADALTRVQEEVEETKIILHNAFTAVLERGEKLDDLVSKSENLSSQSKMFYKTAKKTNSCCSFG</sequence>
<evidence type="ECO:0000256" key="6">
    <source>
        <dbReference type="ARBA" id="ARBA00023288"/>
    </source>
</evidence>
<accession>A0A8J4XMT7</accession>
<evidence type="ECO:0000256" key="3">
    <source>
        <dbReference type="ARBA" id="ARBA00022481"/>
    </source>
</evidence>
<evidence type="ECO:0000256" key="8">
    <source>
        <dbReference type="ARBA" id="ARBA00025256"/>
    </source>
</evidence>
<evidence type="ECO:0000256" key="5">
    <source>
        <dbReference type="ARBA" id="ARBA00023139"/>
    </source>
</evidence>
<organism evidence="13 14">
    <name type="scientific">Chionoecetes opilio</name>
    <name type="common">Atlantic snow crab</name>
    <name type="synonym">Cancer opilio</name>
    <dbReference type="NCBI Taxonomy" id="41210"/>
    <lineage>
        <taxon>Eukaryota</taxon>
        <taxon>Metazoa</taxon>
        <taxon>Ecdysozoa</taxon>
        <taxon>Arthropoda</taxon>
        <taxon>Crustacea</taxon>
        <taxon>Multicrustacea</taxon>
        <taxon>Malacostraca</taxon>
        <taxon>Eumalacostraca</taxon>
        <taxon>Eucarida</taxon>
        <taxon>Decapoda</taxon>
        <taxon>Pleocyemata</taxon>
        <taxon>Brachyura</taxon>
        <taxon>Eubrachyura</taxon>
        <taxon>Majoidea</taxon>
        <taxon>Majidae</taxon>
        <taxon>Chionoecetes</taxon>
    </lineage>
</organism>
<reference evidence="13" key="1">
    <citation type="submission" date="2020-07" db="EMBL/GenBank/DDBJ databases">
        <title>The High-quality genome of the commercially important snow crab, Chionoecetes opilio.</title>
        <authorList>
            <person name="Jeong J.-H."/>
            <person name="Ryu S."/>
        </authorList>
    </citation>
    <scope>NUCLEOTIDE SEQUENCE</scope>
    <source>
        <strain evidence="13">MADBK_172401_WGS</strain>
        <tissue evidence="13">Digestive gland</tissue>
    </source>
</reference>
<dbReference type="GO" id="GO:0000139">
    <property type="term" value="C:Golgi membrane"/>
    <property type="evidence" value="ECO:0007669"/>
    <property type="project" value="UniProtKB-SubCell"/>
</dbReference>
<dbReference type="InterPro" id="IPR011012">
    <property type="entry name" value="Longin-like_dom_sf"/>
</dbReference>